<dbReference type="GeneID" id="62642061"/>
<dbReference type="Pfam" id="PF12224">
    <property type="entry name" value="Amidoligase_2"/>
    <property type="match status" value="1"/>
</dbReference>
<dbReference type="InterPro" id="IPR022025">
    <property type="entry name" value="Amidoligase_2"/>
</dbReference>
<comment type="caution">
    <text evidence="1">The sequence shown here is derived from an EMBL/GenBank/DDBJ whole genome shotgun (WGS) entry which is preliminary data.</text>
</comment>
<evidence type="ECO:0000313" key="2">
    <source>
        <dbReference type="EMBL" id="MBM2416210.1"/>
    </source>
</evidence>
<proteinExistence type="predicted"/>
<dbReference type="EMBL" id="JAFBXF010000002">
    <property type="protein sequence ID" value="MBM2416210.1"/>
    <property type="molecule type" value="Genomic_DNA"/>
</dbReference>
<dbReference type="Proteomes" id="UP000755667">
    <property type="component" value="Unassembled WGS sequence"/>
</dbReference>
<evidence type="ECO:0000313" key="1">
    <source>
        <dbReference type="EMBL" id="MBM2411543.1"/>
    </source>
</evidence>
<dbReference type="Proteomes" id="UP000809440">
    <property type="component" value="Unassembled WGS sequence"/>
</dbReference>
<name>A0A9Q2NSZ0_9RHOB</name>
<keyword evidence="4" id="KW-1185">Reference proteome</keyword>
<protein>
    <submittedName>
        <fullName evidence="1">Amidoligase family protein</fullName>
    </submittedName>
</protein>
<organism evidence="1 3">
    <name type="scientific">Marivita cryptomonadis</name>
    <dbReference type="NCBI Taxonomy" id="505252"/>
    <lineage>
        <taxon>Bacteria</taxon>
        <taxon>Pseudomonadati</taxon>
        <taxon>Pseudomonadota</taxon>
        <taxon>Alphaproteobacteria</taxon>
        <taxon>Rhodobacterales</taxon>
        <taxon>Roseobacteraceae</taxon>
        <taxon>Marivita</taxon>
    </lineage>
</organism>
<reference evidence="1 4" key="1">
    <citation type="submission" date="2021-01" db="EMBL/GenBank/DDBJ databases">
        <title>Diatom-associated Roseobacters Show Island Model of Population Structure.</title>
        <authorList>
            <person name="Qu L."/>
            <person name="Feng X."/>
            <person name="Chen Y."/>
            <person name="Li L."/>
            <person name="Wang X."/>
            <person name="Hu Z."/>
            <person name="Wang H."/>
            <person name="Luo H."/>
        </authorList>
    </citation>
    <scope>NUCLEOTIDE SEQUENCE</scope>
    <source>
        <strain evidence="2 4">CC28-63</strain>
        <strain evidence="1">CC28-69</strain>
    </source>
</reference>
<accession>A0A9Q2NSZ0</accession>
<gene>
    <name evidence="1" type="ORF">JQX41_04465</name>
    <name evidence="2" type="ORF">JQX48_04465</name>
</gene>
<dbReference type="RefSeq" id="WP_085631270.1">
    <property type="nucleotide sequence ID" value="NZ_JAFBWU010000002.1"/>
</dbReference>
<dbReference type="AlphaFoldDB" id="A0A9Q2NSZ0"/>
<evidence type="ECO:0000313" key="3">
    <source>
        <dbReference type="Proteomes" id="UP000755667"/>
    </source>
</evidence>
<evidence type="ECO:0000313" key="4">
    <source>
        <dbReference type="Proteomes" id="UP000809440"/>
    </source>
</evidence>
<dbReference type="EMBL" id="JAFBXE010000002">
    <property type="protein sequence ID" value="MBM2411543.1"/>
    <property type="molecule type" value="Genomic_DNA"/>
</dbReference>
<sequence length="323" mass="36330">MIQTKPTFPALPMEQTADGNERLCGIEIEFAGPTEHETGALIAKDFGGSLVDGGDHSVTVSDTRFGDIEVELDITLRKRDDLPFLKEGLDAFRGLIPVEVVTPPLSRTQLEEFNTICAGLRRIGAMGSRSGVLLGFGVHVNPEVVAPDHRFTLDTITAYALLEPWLRDKEQVDTTRRMMPFIGAWPQGLISDLANNDYNSLANLMRMAAEHIQSRNLSLDLLPLFKHAEPDLFAECYDIDDKTAARPTFHFRLPDSRIDEADWSLRQPWQLWRQVELVAANDTLLAALRDAWKTHDAAWFERKSVWVKTIDTLLQDHDAKADL</sequence>
<dbReference type="OrthoDB" id="5597599at2"/>